<keyword evidence="4" id="KW-1003">Cell membrane</keyword>
<evidence type="ECO:0000256" key="8">
    <source>
        <dbReference type="RuleBase" id="RU363032"/>
    </source>
</evidence>
<dbReference type="GO" id="GO:0055085">
    <property type="term" value="P:transmembrane transport"/>
    <property type="evidence" value="ECO:0007669"/>
    <property type="project" value="InterPro"/>
</dbReference>
<dbReference type="Gene3D" id="1.10.3720.10">
    <property type="entry name" value="MetI-like"/>
    <property type="match status" value="1"/>
</dbReference>
<dbReference type="AlphaFoldDB" id="A0A917BNL3"/>
<dbReference type="SUPFAM" id="SSF161098">
    <property type="entry name" value="MetI-like"/>
    <property type="match status" value="1"/>
</dbReference>
<evidence type="ECO:0000313" key="10">
    <source>
        <dbReference type="EMBL" id="GGF50140.1"/>
    </source>
</evidence>
<dbReference type="RefSeq" id="WP_188575392.1">
    <property type="nucleotide sequence ID" value="NZ_BMCT01000001.1"/>
</dbReference>
<evidence type="ECO:0000256" key="6">
    <source>
        <dbReference type="ARBA" id="ARBA00022989"/>
    </source>
</evidence>
<feature type="transmembrane region" description="Helical" evidence="8">
    <location>
        <begin position="272"/>
        <end position="293"/>
    </location>
</feature>
<evidence type="ECO:0000313" key="11">
    <source>
        <dbReference type="Proteomes" id="UP000606044"/>
    </source>
</evidence>
<keyword evidence="3 8" id="KW-0813">Transport</keyword>
<feature type="transmembrane region" description="Helical" evidence="8">
    <location>
        <begin position="25"/>
        <end position="48"/>
    </location>
</feature>
<reference evidence="10" key="2">
    <citation type="submission" date="2020-09" db="EMBL/GenBank/DDBJ databases">
        <authorList>
            <person name="Sun Q."/>
            <person name="Sedlacek I."/>
        </authorList>
    </citation>
    <scope>NUCLEOTIDE SEQUENCE</scope>
    <source>
        <strain evidence="10">CCM 7897</strain>
    </source>
</reference>
<feature type="domain" description="ABC transmembrane type-1" evidence="9">
    <location>
        <begin position="83"/>
        <end position="289"/>
    </location>
</feature>
<dbReference type="EMBL" id="BMCT01000001">
    <property type="protein sequence ID" value="GGF50140.1"/>
    <property type="molecule type" value="Genomic_DNA"/>
</dbReference>
<dbReference type="PANTHER" id="PTHR42929:SF5">
    <property type="entry name" value="ABC TRANSPORTER PERMEASE PROTEIN"/>
    <property type="match status" value="1"/>
</dbReference>
<reference evidence="10" key="1">
    <citation type="journal article" date="2014" name="Int. J. Syst. Evol. Microbiol.">
        <title>Complete genome sequence of Corynebacterium casei LMG S-19264T (=DSM 44701T), isolated from a smear-ripened cheese.</title>
        <authorList>
            <consortium name="US DOE Joint Genome Institute (JGI-PGF)"/>
            <person name="Walter F."/>
            <person name="Albersmeier A."/>
            <person name="Kalinowski J."/>
            <person name="Ruckert C."/>
        </authorList>
    </citation>
    <scope>NUCLEOTIDE SEQUENCE</scope>
    <source>
        <strain evidence="10">CCM 7897</strain>
    </source>
</reference>
<dbReference type="PANTHER" id="PTHR42929">
    <property type="entry name" value="INNER MEMBRANE ABC TRANSPORTER PERMEASE PROTEIN YDCU-RELATED-RELATED"/>
    <property type="match status" value="1"/>
</dbReference>
<accession>A0A917BNL3</accession>
<dbReference type="GO" id="GO:0005886">
    <property type="term" value="C:plasma membrane"/>
    <property type="evidence" value="ECO:0007669"/>
    <property type="project" value="UniProtKB-SubCell"/>
</dbReference>
<evidence type="ECO:0000256" key="5">
    <source>
        <dbReference type="ARBA" id="ARBA00022692"/>
    </source>
</evidence>
<organism evidence="10 11">
    <name type="scientific">Azorhizobium oxalatiphilum</name>
    <dbReference type="NCBI Taxonomy" id="980631"/>
    <lineage>
        <taxon>Bacteria</taxon>
        <taxon>Pseudomonadati</taxon>
        <taxon>Pseudomonadota</taxon>
        <taxon>Alphaproteobacteria</taxon>
        <taxon>Hyphomicrobiales</taxon>
        <taxon>Xanthobacteraceae</taxon>
        <taxon>Azorhizobium</taxon>
    </lineage>
</organism>
<proteinExistence type="inferred from homology"/>
<evidence type="ECO:0000256" key="4">
    <source>
        <dbReference type="ARBA" id="ARBA00022475"/>
    </source>
</evidence>
<dbReference type="Proteomes" id="UP000606044">
    <property type="component" value="Unassembled WGS sequence"/>
</dbReference>
<dbReference type="InterPro" id="IPR000515">
    <property type="entry name" value="MetI-like"/>
</dbReference>
<protein>
    <submittedName>
        <fullName evidence="10">ABC transporter permease</fullName>
    </submittedName>
</protein>
<name>A0A917BNL3_9HYPH</name>
<dbReference type="Pfam" id="PF00528">
    <property type="entry name" value="BPD_transp_1"/>
    <property type="match status" value="1"/>
</dbReference>
<evidence type="ECO:0000256" key="7">
    <source>
        <dbReference type="ARBA" id="ARBA00023136"/>
    </source>
</evidence>
<comment type="caution">
    <text evidence="10">The sequence shown here is derived from an EMBL/GenBank/DDBJ whole genome shotgun (WGS) entry which is preliminary data.</text>
</comment>
<evidence type="ECO:0000256" key="3">
    <source>
        <dbReference type="ARBA" id="ARBA00022448"/>
    </source>
</evidence>
<sequence length="299" mass="32652">MSTPAGAPTRALDGLPPRRIDYGRLFSLLMLLAPAALLLAVGLLWPFLTMLRMSFLDRYPDPSALTLEYYTLVLGDPYFLRIIGRTFSLALVVTVITAVLAYPVAWFLARSRSRYKHLVFLAVISPLMVSIIVRSIGWTIVLGNEGLINALLHGLGLIDGPLQLMQSFWSVVLGMVHILIPFMVLSIASVLGKIDPSYAEAAYVMGANPVRTFLKVTLPLSVQGIASGSVIVFCLTIGAYVTPVMLGRGKVLVMAMGIFEQMVVTVDWPTGAAVAMVLTMGTMLVLIAYGLFLRRYSRR</sequence>
<keyword evidence="6 8" id="KW-1133">Transmembrane helix</keyword>
<feature type="transmembrane region" description="Helical" evidence="8">
    <location>
        <begin position="87"/>
        <end position="109"/>
    </location>
</feature>
<dbReference type="InterPro" id="IPR035906">
    <property type="entry name" value="MetI-like_sf"/>
</dbReference>
<feature type="transmembrane region" description="Helical" evidence="8">
    <location>
        <begin position="213"/>
        <end position="241"/>
    </location>
</feature>
<feature type="transmembrane region" description="Helical" evidence="8">
    <location>
        <begin position="118"/>
        <end position="141"/>
    </location>
</feature>
<feature type="transmembrane region" description="Helical" evidence="8">
    <location>
        <begin position="168"/>
        <end position="192"/>
    </location>
</feature>
<keyword evidence="7 8" id="KW-0472">Membrane</keyword>
<evidence type="ECO:0000259" key="9">
    <source>
        <dbReference type="PROSITE" id="PS50928"/>
    </source>
</evidence>
<dbReference type="CDD" id="cd06261">
    <property type="entry name" value="TM_PBP2"/>
    <property type="match status" value="1"/>
</dbReference>
<gene>
    <name evidence="10" type="ORF">GCM10007301_06780</name>
</gene>
<keyword evidence="11" id="KW-1185">Reference proteome</keyword>
<dbReference type="PROSITE" id="PS50928">
    <property type="entry name" value="ABC_TM1"/>
    <property type="match status" value="1"/>
</dbReference>
<comment type="subcellular location">
    <subcellularLocation>
        <location evidence="1 8">Cell membrane</location>
        <topology evidence="1 8">Multi-pass membrane protein</topology>
    </subcellularLocation>
</comment>
<evidence type="ECO:0000256" key="1">
    <source>
        <dbReference type="ARBA" id="ARBA00004651"/>
    </source>
</evidence>
<keyword evidence="5 8" id="KW-0812">Transmembrane</keyword>
<evidence type="ECO:0000256" key="2">
    <source>
        <dbReference type="ARBA" id="ARBA00007069"/>
    </source>
</evidence>
<comment type="similarity">
    <text evidence="2">Belongs to the binding-protein-dependent transport system permease family. CysTW subfamily.</text>
</comment>